<keyword evidence="4" id="KW-0347">Helicase</keyword>
<dbReference type="Pfam" id="PF13086">
    <property type="entry name" value="AAA_11"/>
    <property type="match status" value="2"/>
</dbReference>
<accession>A0ABM8I6W3</accession>
<keyword evidence="4" id="KW-0547">Nucleotide-binding</keyword>
<dbReference type="SUPFAM" id="SSF52540">
    <property type="entry name" value="P-loop containing nucleoside triphosphate hydrolases"/>
    <property type="match status" value="1"/>
</dbReference>
<dbReference type="InterPro" id="IPR041679">
    <property type="entry name" value="DNA2/NAM7-like_C"/>
</dbReference>
<evidence type="ECO:0000259" key="2">
    <source>
        <dbReference type="Pfam" id="PF13086"/>
    </source>
</evidence>
<feature type="region of interest" description="Disordered" evidence="1">
    <location>
        <begin position="112"/>
        <end position="151"/>
    </location>
</feature>
<gene>
    <name evidence="4" type="ORF">BSYN_01130</name>
</gene>
<sequence length="1337" mass="150828">MNLYQFHASVLRKKSRNFIRSKNENKEKRIEKMNQEEMKEQDDSGKNGLSDTDKYSEATGNQVKGDTPTGCTFGLPNQTDCSATDKTSVEGRNSQQEKIVFSEALISGKEINPNNGFKTSAVSATGKASVEDSDPQRDATPVNGSPDKEAELPSIDAAELYDYLLSLAQDEATPLTRRYLQLRDLLERLCRASVQDKQLQLTDLAARISYLAATYGLSRVAQNRLHTFRLTSNAVMNLREEPTRENLMRDIRTLTLTIKTITHSDIPQPLYALLPRSEEPSHAPAPLLQGERIRRMRVCFQYADQEFLYVNPVERTVDEPIRVRYNVEGLNSEFAETVDKLWPHAQLNLLDVMVSAEGIHSPALIVLEPDYLLDISSLAECFKEYGAHPANYLLGKLRPPVNSRHILLGNIANLFLDEWIHAKGEVDYLECMAKVFRNYPLELATCDDLLDAKKAKEFSSDCRRHFENIRQTVLQTFHNPGYKLNREDAVLEPSYICEALGLQGRLDYMQRDMSSFIEMKSGKGDEYFIPGKVVPKENHKVQMLLYQAVLQFSMGKDHRHTRAFLLYTRYPLLYPAKEEWAQVRRAINLRNLIVANEYAVQLHNNPAFTASIINDITPEALNLKGLRGRYWECYLAPSIAAPGAALARLTPLEREYFLTLYNFIVKEHYTSKSGDMDYDGRAGAAALWLASLTEKREAGEILYDLTISENRATNAQRATVAFDIPLYEEEEFLPNFRVGDVVQFYERNRAEDNATNKMVFKGSIAEISATRIVIRIRATQRNPSVLPAGSTYAVEHDTMDTGYKSMYQALTLFASANEERRRLLLGQRLPRFDKTFDAAIAAAPDDFARVALKARAARDFFLLVGPPGTGKTSRALRRMVESFHDETPGSILLLAYTNRAVDEICKSISEKIDAEHPENNRKGFDYIRVGSELSCEERFRSHLLENVLEQCTRRSDVVQRLTACRIFVGTVASLSTKTDLFQLKHFDVAIIDEATQILEPQLLGILSARDWEGRDAVDRFIMIGDHKQLPAVVLQGEEQSRVASEALRSVGITNLKDSLFERLYRFYVGDAQSGSIEDSVRTVSDGIFSENKTEMGSESDVKSAETFKSGNNIPEDEGAEACLSAGVLSLKDRAVDMLCRQGRMNPAVAAFPNQAFYGGRLQSVGLPHQQDESCPYGPRVQFIPSEPQLTGLSGKSNQCEARIAARIATEVYYRNPAAFDTLHTLGIITPYRSQIALIRKELEETGIPALQEIMVDTVERFQGSERDVIIYSFSVNYAWQIPFLSNIIREDGALIDRKLNVALTRARQQMYIIGVPQLLKKDKIYEALINLTSTMLH</sequence>
<reference evidence="4 5" key="1">
    <citation type="submission" date="2023-04" db="EMBL/GenBank/DDBJ databases">
        <title>Draft genome sequence of acteroides sedimenti strain YN3PY1.</title>
        <authorList>
            <person name="Yoshida N."/>
        </authorList>
    </citation>
    <scope>NUCLEOTIDE SEQUENCE [LARGE SCALE GENOMIC DNA]</scope>
    <source>
        <strain evidence="4 5">YN3PY1</strain>
    </source>
</reference>
<keyword evidence="4" id="KW-0378">Hydrolase</keyword>
<dbReference type="RefSeq" id="WP_353332271.1">
    <property type="nucleotide sequence ID" value="NZ_AP028055.1"/>
</dbReference>
<feature type="compositionally biased region" description="Polar residues" evidence="1">
    <location>
        <begin position="75"/>
        <end position="95"/>
    </location>
</feature>
<keyword evidence="4" id="KW-0067">ATP-binding</keyword>
<name>A0ABM8I6W3_9BACE</name>
<dbReference type="Gene3D" id="3.40.50.300">
    <property type="entry name" value="P-loop containing nucleotide triphosphate hydrolases"/>
    <property type="match status" value="2"/>
</dbReference>
<feature type="domain" description="DNA2/NAM7 helicase helicase" evidence="2">
    <location>
        <begin position="955"/>
        <end position="1034"/>
    </location>
</feature>
<evidence type="ECO:0000313" key="5">
    <source>
        <dbReference type="Proteomes" id="UP001496674"/>
    </source>
</evidence>
<dbReference type="Pfam" id="PF13087">
    <property type="entry name" value="AAA_12"/>
    <property type="match status" value="1"/>
</dbReference>
<feature type="domain" description="DNA2/NAM7 helicase-like C-terminal" evidence="3">
    <location>
        <begin position="1131"/>
        <end position="1314"/>
    </location>
</feature>
<keyword evidence="5" id="KW-1185">Reference proteome</keyword>
<dbReference type="InterPro" id="IPR027417">
    <property type="entry name" value="P-loop_NTPase"/>
</dbReference>
<protein>
    <submittedName>
        <fullName evidence="4">DNA helicase</fullName>
    </submittedName>
</protein>
<proteinExistence type="predicted"/>
<dbReference type="PANTHER" id="PTHR10887:SF495">
    <property type="entry name" value="HELICASE SENATAXIN ISOFORM X1-RELATED"/>
    <property type="match status" value="1"/>
</dbReference>
<organism evidence="4 5">
    <name type="scientific">Bacteroides sedimenti</name>
    <dbReference type="NCBI Taxonomy" id="2136147"/>
    <lineage>
        <taxon>Bacteria</taxon>
        <taxon>Pseudomonadati</taxon>
        <taxon>Bacteroidota</taxon>
        <taxon>Bacteroidia</taxon>
        <taxon>Bacteroidales</taxon>
        <taxon>Bacteroidaceae</taxon>
        <taxon>Bacteroides</taxon>
    </lineage>
</organism>
<dbReference type="EMBL" id="AP028055">
    <property type="protein sequence ID" value="BEG97848.1"/>
    <property type="molecule type" value="Genomic_DNA"/>
</dbReference>
<dbReference type="InterPro" id="IPR045055">
    <property type="entry name" value="DNA2/NAM7-like"/>
</dbReference>
<evidence type="ECO:0000313" key="4">
    <source>
        <dbReference type="EMBL" id="BEG97848.1"/>
    </source>
</evidence>
<feature type="compositionally biased region" description="Basic and acidic residues" evidence="1">
    <location>
        <begin position="21"/>
        <end position="56"/>
    </location>
</feature>
<dbReference type="Proteomes" id="UP001496674">
    <property type="component" value="Chromosome"/>
</dbReference>
<evidence type="ECO:0000259" key="3">
    <source>
        <dbReference type="Pfam" id="PF13087"/>
    </source>
</evidence>
<dbReference type="CDD" id="cd18808">
    <property type="entry name" value="SF1_C_Upf1"/>
    <property type="match status" value="1"/>
</dbReference>
<feature type="region of interest" description="Disordered" evidence="1">
    <location>
        <begin position="19"/>
        <end position="95"/>
    </location>
</feature>
<dbReference type="PANTHER" id="PTHR10887">
    <property type="entry name" value="DNA2/NAM7 HELICASE FAMILY"/>
    <property type="match status" value="1"/>
</dbReference>
<dbReference type="InterPro" id="IPR041677">
    <property type="entry name" value="DNA2/NAM7_AAA_11"/>
</dbReference>
<dbReference type="GO" id="GO:0004386">
    <property type="term" value="F:helicase activity"/>
    <property type="evidence" value="ECO:0007669"/>
    <property type="project" value="UniProtKB-KW"/>
</dbReference>
<feature type="domain" description="DNA2/NAM7 helicase helicase" evidence="2">
    <location>
        <begin position="853"/>
        <end position="950"/>
    </location>
</feature>
<feature type="compositionally biased region" description="Polar residues" evidence="1">
    <location>
        <begin position="112"/>
        <end position="123"/>
    </location>
</feature>
<evidence type="ECO:0000256" key="1">
    <source>
        <dbReference type="SAM" id="MobiDB-lite"/>
    </source>
</evidence>
<dbReference type="InterPro" id="IPR047187">
    <property type="entry name" value="SF1_C_Upf1"/>
</dbReference>